<accession>A0A0G2JAC3</accession>
<feature type="compositionally biased region" description="Basic and acidic residues" evidence="1">
    <location>
        <begin position="67"/>
        <end position="76"/>
    </location>
</feature>
<evidence type="ECO:0000256" key="1">
    <source>
        <dbReference type="SAM" id="MobiDB-lite"/>
    </source>
</evidence>
<reference evidence="3" key="1">
    <citation type="journal article" date="2015" name="PLoS Genet.">
        <title>The dynamic genome and transcriptome of the human fungal pathogen Blastomyces and close relative Emmonsia.</title>
        <authorList>
            <person name="Munoz J.F."/>
            <person name="Gauthier G.M."/>
            <person name="Desjardins C.A."/>
            <person name="Gallo J.E."/>
            <person name="Holder J."/>
            <person name="Sullivan T.D."/>
            <person name="Marty A.J."/>
            <person name="Carmen J.C."/>
            <person name="Chen Z."/>
            <person name="Ding L."/>
            <person name="Gujja S."/>
            <person name="Magrini V."/>
            <person name="Misas E."/>
            <person name="Mitreva M."/>
            <person name="Priest M."/>
            <person name="Saif S."/>
            <person name="Whiston E.A."/>
            <person name="Young S."/>
            <person name="Zeng Q."/>
            <person name="Goldman W.E."/>
            <person name="Mardis E.R."/>
            <person name="Taylor J.W."/>
            <person name="McEwen J.G."/>
            <person name="Clay O.K."/>
            <person name="Klein B.S."/>
            <person name="Cuomo C.A."/>
        </authorList>
    </citation>
    <scope>NUCLEOTIDE SEQUENCE [LARGE SCALE GENOMIC DNA]</scope>
    <source>
        <strain evidence="3">UAMH 3008</strain>
    </source>
</reference>
<name>A0A0G2JAC3_9EURO</name>
<dbReference type="EMBL" id="LCZI01000635">
    <property type="protein sequence ID" value="KKZ65481.1"/>
    <property type="molecule type" value="Genomic_DNA"/>
</dbReference>
<proteinExistence type="predicted"/>
<sequence length="76" mass="9302">MMNWRIVAISMRCSRLKIVLRSVMSEKKYGKKINMFARCFMWWRHISRTNRFRTMRGSSCGSRRRNKEGGRRRNNE</sequence>
<dbReference type="Proteomes" id="UP000034164">
    <property type="component" value="Unassembled WGS sequence"/>
</dbReference>
<organism evidence="2 3">
    <name type="scientific">[Emmonsia] crescens</name>
    <dbReference type="NCBI Taxonomy" id="73230"/>
    <lineage>
        <taxon>Eukaryota</taxon>
        <taxon>Fungi</taxon>
        <taxon>Dikarya</taxon>
        <taxon>Ascomycota</taxon>
        <taxon>Pezizomycotina</taxon>
        <taxon>Eurotiomycetes</taxon>
        <taxon>Eurotiomycetidae</taxon>
        <taxon>Onygenales</taxon>
        <taxon>Ajellomycetaceae</taxon>
        <taxon>Emergomyces</taxon>
    </lineage>
</organism>
<feature type="region of interest" description="Disordered" evidence="1">
    <location>
        <begin position="54"/>
        <end position="76"/>
    </location>
</feature>
<protein>
    <submittedName>
        <fullName evidence="2">Uncharacterized protein</fullName>
    </submittedName>
</protein>
<dbReference type="AlphaFoldDB" id="A0A0G2JAC3"/>
<dbReference type="VEuPathDB" id="FungiDB:EMCG_01267"/>
<comment type="caution">
    <text evidence="2">The sequence shown here is derived from an EMBL/GenBank/DDBJ whole genome shotgun (WGS) entry which is preliminary data.</text>
</comment>
<gene>
    <name evidence="2" type="ORF">EMCG_01267</name>
</gene>
<evidence type="ECO:0000313" key="2">
    <source>
        <dbReference type="EMBL" id="KKZ65481.1"/>
    </source>
</evidence>
<evidence type="ECO:0000313" key="3">
    <source>
        <dbReference type="Proteomes" id="UP000034164"/>
    </source>
</evidence>